<dbReference type="KEGG" id="blac:94346063"/>
<gene>
    <name evidence="2" type="ORF">CCR75_002294</name>
    <name evidence="3" type="ORF">CCR75_009732</name>
</gene>
<dbReference type="EMBL" id="SHOA02000012">
    <property type="protein sequence ID" value="TDH72364.1"/>
    <property type="molecule type" value="Genomic_DNA"/>
</dbReference>
<reference evidence="3" key="2">
    <citation type="submission" date="2021-07" db="EMBL/GenBank/DDBJ databases">
        <authorList>
            <person name="Fletcher K."/>
        </authorList>
    </citation>
    <scope>NUCLEOTIDE SEQUENCE</scope>
    <source>
        <strain evidence="3">SF5</strain>
    </source>
</reference>
<protein>
    <submittedName>
        <fullName evidence="3">Uncharacterized protein</fullName>
    </submittedName>
</protein>
<dbReference type="AlphaFoldDB" id="A0A976IID5"/>
<dbReference type="Proteomes" id="UP000294530">
    <property type="component" value="Unassembled WGS sequence"/>
</dbReference>
<dbReference type="GeneID" id="94346063"/>
<comment type="caution">
    <text evidence="3">The sequence shown here is derived from an EMBL/GenBank/DDBJ whole genome shotgun (WGS) entry which is preliminary data.</text>
</comment>
<feature type="compositionally biased region" description="Acidic residues" evidence="1">
    <location>
        <begin position="262"/>
        <end position="271"/>
    </location>
</feature>
<reference evidence="3 4" key="1">
    <citation type="journal article" date="2021" name="Genome Biol.">
        <title>AFLAP: assembly-free linkage analysis pipeline using k-mers from genome sequencing data.</title>
        <authorList>
            <person name="Fletcher K."/>
            <person name="Zhang L."/>
            <person name="Gil J."/>
            <person name="Han R."/>
            <person name="Cavanaugh K."/>
            <person name="Michelmore R."/>
        </authorList>
    </citation>
    <scope>NUCLEOTIDE SEQUENCE [LARGE SCALE GENOMIC DNA]</scope>
    <source>
        <strain evidence="3 4">SF5</strain>
    </source>
</reference>
<evidence type="ECO:0000256" key="1">
    <source>
        <dbReference type="SAM" id="MobiDB-lite"/>
    </source>
</evidence>
<sequence>MVGNKHKNGIICTFPDCNKPMRTQKFKMHFTRAHLKEGEVYSVDHRRQFEVAREESSCSHIKSELSPLIATVTEAPLKTPAPKNSSNNLCKETVATVHDDILTAQARQVPTQQIPVPPQPNDPVIPAVKSKTTATATRALPNSINITTVVPASAATSPPSQYSSGSKRPVTAIESSSVDVVDSTNALLMQFIALMDQRFQELVGKMGEMIDVQKDLIDALQSSNPNGQAPASAFSQAVEVVMKRRKKDLSPRGDSISGSNDADGEDQGIVL</sequence>
<dbReference type="RefSeq" id="XP_067815734.1">
    <property type="nucleotide sequence ID" value="XM_067960392.1"/>
</dbReference>
<proteinExistence type="predicted"/>
<name>A0A976IID5_BRELC</name>
<keyword evidence="4" id="KW-1185">Reference proteome</keyword>
<accession>A0A976IID5</accession>
<dbReference type="OrthoDB" id="168100at2759"/>
<evidence type="ECO:0000313" key="2">
    <source>
        <dbReference type="EMBL" id="TDH66235.1"/>
    </source>
</evidence>
<organism evidence="3 4">
    <name type="scientific">Bremia lactucae</name>
    <name type="common">Lettuce downy mildew</name>
    <dbReference type="NCBI Taxonomy" id="4779"/>
    <lineage>
        <taxon>Eukaryota</taxon>
        <taxon>Sar</taxon>
        <taxon>Stramenopiles</taxon>
        <taxon>Oomycota</taxon>
        <taxon>Peronosporomycetes</taxon>
        <taxon>Peronosporales</taxon>
        <taxon>Peronosporaceae</taxon>
        <taxon>Bremia</taxon>
    </lineage>
</organism>
<dbReference type="EMBL" id="SHOA02000018">
    <property type="protein sequence ID" value="TDH66235.1"/>
    <property type="molecule type" value="Genomic_DNA"/>
</dbReference>
<evidence type="ECO:0000313" key="3">
    <source>
        <dbReference type="EMBL" id="TDH72364.1"/>
    </source>
</evidence>
<evidence type="ECO:0000313" key="4">
    <source>
        <dbReference type="Proteomes" id="UP000294530"/>
    </source>
</evidence>
<feature type="region of interest" description="Disordered" evidence="1">
    <location>
        <begin position="244"/>
        <end position="271"/>
    </location>
</feature>